<feature type="signal peptide" evidence="1">
    <location>
        <begin position="1"/>
        <end position="25"/>
    </location>
</feature>
<dbReference type="EMBL" id="JAQIZT010000016">
    <property type="protein sequence ID" value="KAJ6967930.1"/>
    <property type="molecule type" value="Genomic_DNA"/>
</dbReference>
<dbReference type="PANTHER" id="PTHR48156:SF1">
    <property type="entry name" value="TRANSMEMBRANE PROTEIN"/>
    <property type="match status" value="1"/>
</dbReference>
<dbReference type="PANTHER" id="PTHR48156">
    <property type="entry name" value="TRANSMEMBRANE PROTEIN"/>
    <property type="match status" value="1"/>
</dbReference>
<reference evidence="2 3" key="1">
    <citation type="journal article" date="2023" name="Mol. Ecol. Resour.">
        <title>Chromosome-level genome assembly of a triploid poplar Populus alba 'Berolinensis'.</title>
        <authorList>
            <person name="Chen S."/>
            <person name="Yu Y."/>
            <person name="Wang X."/>
            <person name="Wang S."/>
            <person name="Zhang T."/>
            <person name="Zhou Y."/>
            <person name="He R."/>
            <person name="Meng N."/>
            <person name="Wang Y."/>
            <person name="Liu W."/>
            <person name="Liu Z."/>
            <person name="Liu J."/>
            <person name="Guo Q."/>
            <person name="Huang H."/>
            <person name="Sederoff R.R."/>
            <person name="Wang G."/>
            <person name="Qu G."/>
            <person name="Chen S."/>
        </authorList>
    </citation>
    <scope>NUCLEOTIDE SEQUENCE [LARGE SCALE GENOMIC DNA]</scope>
    <source>
        <strain evidence="2">SC-2020</strain>
    </source>
</reference>
<gene>
    <name evidence="2" type="ORF">NC653_035995</name>
</gene>
<feature type="chain" id="PRO_5042037270" evidence="1">
    <location>
        <begin position="26"/>
        <end position="74"/>
    </location>
</feature>
<keyword evidence="1" id="KW-0732">Signal</keyword>
<evidence type="ECO:0000256" key="1">
    <source>
        <dbReference type="SAM" id="SignalP"/>
    </source>
</evidence>
<name>A0AAD6LJ14_9ROSI</name>
<keyword evidence="3" id="KW-1185">Reference proteome</keyword>
<dbReference type="AlphaFoldDB" id="A0AAD6LJ14"/>
<proteinExistence type="predicted"/>
<comment type="caution">
    <text evidence="2">The sequence shown here is derived from an EMBL/GenBank/DDBJ whole genome shotgun (WGS) entry which is preliminary data.</text>
</comment>
<accession>A0AAD6LJ14</accession>
<dbReference type="Proteomes" id="UP001164929">
    <property type="component" value="Chromosome 16"/>
</dbReference>
<evidence type="ECO:0000313" key="3">
    <source>
        <dbReference type="Proteomes" id="UP001164929"/>
    </source>
</evidence>
<evidence type="ECO:0000313" key="2">
    <source>
        <dbReference type="EMBL" id="KAJ6967930.1"/>
    </source>
</evidence>
<sequence>MAMPWGMALWMANMVWVALIGWVSSCLTVADELASSLRTGDIGPFHIISTEEETILQNLELSILCNCAMNVCKV</sequence>
<protein>
    <submittedName>
        <fullName evidence="2">Uncharacterized protein</fullName>
    </submittedName>
</protein>
<organism evidence="2 3">
    <name type="scientific">Populus alba x Populus x berolinensis</name>
    <dbReference type="NCBI Taxonomy" id="444605"/>
    <lineage>
        <taxon>Eukaryota</taxon>
        <taxon>Viridiplantae</taxon>
        <taxon>Streptophyta</taxon>
        <taxon>Embryophyta</taxon>
        <taxon>Tracheophyta</taxon>
        <taxon>Spermatophyta</taxon>
        <taxon>Magnoliopsida</taxon>
        <taxon>eudicotyledons</taxon>
        <taxon>Gunneridae</taxon>
        <taxon>Pentapetalae</taxon>
        <taxon>rosids</taxon>
        <taxon>fabids</taxon>
        <taxon>Malpighiales</taxon>
        <taxon>Salicaceae</taxon>
        <taxon>Saliceae</taxon>
        <taxon>Populus</taxon>
    </lineage>
</organism>